<evidence type="ECO:0000313" key="3">
    <source>
        <dbReference type="Proteomes" id="UP000004691"/>
    </source>
</evidence>
<feature type="domain" description="NAD(P)-binding" evidence="1">
    <location>
        <begin position="13"/>
        <end position="173"/>
    </location>
</feature>
<dbReference type="EMBL" id="JH636049">
    <property type="protein sequence ID" value="EID52696.1"/>
    <property type="molecule type" value="Genomic_DNA"/>
</dbReference>
<dbReference type="Gene3D" id="3.90.25.10">
    <property type="entry name" value="UDP-galactose 4-epimerase, domain 1"/>
    <property type="match status" value="1"/>
</dbReference>
<proteinExistence type="predicted"/>
<dbReference type="HOGENOM" id="CLU_007383_10_6_11"/>
<keyword evidence="3" id="KW-1185">Reference proteome</keyword>
<dbReference type="SUPFAM" id="SSF51735">
    <property type="entry name" value="NAD(P)-binding Rossmann-fold domains"/>
    <property type="match status" value="1"/>
</dbReference>
<evidence type="ECO:0000313" key="2">
    <source>
        <dbReference type="EMBL" id="EID52696.1"/>
    </source>
</evidence>
<dbReference type="eggNOG" id="COG0702">
    <property type="taxonomic scope" value="Bacteria"/>
</dbReference>
<sequence length="288" mass="30406">MTTTDVTKVLVLGASGKTGRRVAERLRRRSNVVVRPASRSTRPRFDWNDESTWDEVLDGMDAAYVVYAPDLAAPGADEAVGAFARRAVSLGVRRLVLLSGRGEEGAGRAERTLGASGAEWTVVRCAWFAQAFSEDFLRDAVVDGTIALPAGEVAEPFVDADDIADVAVAALLDSGDAGHAGRVYELTGPRALTFAQVAAELSEAIGREVRYVPVPETEYGAMLTGHGVPEADAEFLAGLFATVLDGRNAHVADGVREALGREPRDVRDVVRAAATDGAWDAAAVTRAG</sequence>
<dbReference type="Pfam" id="PF13460">
    <property type="entry name" value="NAD_binding_10"/>
    <property type="match status" value="1"/>
</dbReference>
<dbReference type="PANTHER" id="PTHR43162:SF1">
    <property type="entry name" value="PRESTALK A DIFFERENTIATION PROTEIN A"/>
    <property type="match status" value="1"/>
</dbReference>
<dbReference type="PANTHER" id="PTHR43162">
    <property type="match status" value="1"/>
</dbReference>
<dbReference type="Gene3D" id="3.40.50.720">
    <property type="entry name" value="NAD(P)-binding Rossmann-like Domain"/>
    <property type="match status" value="1"/>
</dbReference>
<dbReference type="Proteomes" id="UP000004691">
    <property type="component" value="Unassembled WGS sequence"/>
</dbReference>
<protein>
    <submittedName>
        <fullName evidence="2">Putative nucleoside-diphosphate sugar epimerase</fullName>
    </submittedName>
</protein>
<organism evidence="2 3">
    <name type="scientific">Saccharomonospora xinjiangensis XJ-54</name>
    <dbReference type="NCBI Taxonomy" id="882086"/>
    <lineage>
        <taxon>Bacteria</taxon>
        <taxon>Bacillati</taxon>
        <taxon>Actinomycetota</taxon>
        <taxon>Actinomycetes</taxon>
        <taxon>Pseudonocardiales</taxon>
        <taxon>Pseudonocardiaceae</taxon>
        <taxon>Saccharomonospora</taxon>
    </lineage>
</organism>
<name>I0UXU3_9PSEU</name>
<dbReference type="InterPro" id="IPR036291">
    <property type="entry name" value="NAD(P)-bd_dom_sf"/>
</dbReference>
<evidence type="ECO:0000259" key="1">
    <source>
        <dbReference type="Pfam" id="PF13460"/>
    </source>
</evidence>
<dbReference type="RefSeq" id="WP_006236799.1">
    <property type="nucleotide sequence ID" value="NZ_JH636049.1"/>
</dbReference>
<dbReference type="InterPro" id="IPR016040">
    <property type="entry name" value="NAD(P)-bd_dom"/>
</dbReference>
<gene>
    <name evidence="2" type="ORF">SacxiDRAFT_0419</name>
</gene>
<dbReference type="STRING" id="882086.SacxiDRAFT_0419"/>
<reference evidence="2 3" key="1">
    <citation type="submission" date="2012-01" db="EMBL/GenBank/DDBJ databases">
        <title>Improved High-Quality Draft sequence of Saccharomonospora xinjiangensis XJ-54.</title>
        <authorList>
            <consortium name="US DOE Joint Genome Institute"/>
            <person name="Lucas S."/>
            <person name="Han J."/>
            <person name="Lapidus A."/>
            <person name="Cheng J.-F."/>
            <person name="Goodwin L."/>
            <person name="Pitluck S."/>
            <person name="Peters L."/>
            <person name="Mikhailova N."/>
            <person name="Teshima H."/>
            <person name="Detter J.C."/>
            <person name="Han C."/>
            <person name="Tapia R."/>
            <person name="Land M."/>
            <person name="Hauser L."/>
            <person name="Kyrpides N."/>
            <person name="Ivanova N."/>
            <person name="Pagani I."/>
            <person name="Brambilla E.-M."/>
            <person name="Klenk H.-P."/>
            <person name="Woyke T."/>
        </authorList>
    </citation>
    <scope>NUCLEOTIDE SEQUENCE [LARGE SCALE GENOMIC DNA]</scope>
    <source>
        <strain evidence="2 3">XJ-54</strain>
    </source>
</reference>
<dbReference type="AlphaFoldDB" id="I0UXU3"/>
<dbReference type="OrthoDB" id="3250520at2"/>
<dbReference type="InterPro" id="IPR051604">
    <property type="entry name" value="Ergot_Alk_Oxidoreductase"/>
</dbReference>
<accession>I0UXU3</accession>